<name>A0A7C4KIG2_9CHLR</name>
<evidence type="ECO:0008006" key="3">
    <source>
        <dbReference type="Google" id="ProtNLM"/>
    </source>
</evidence>
<evidence type="ECO:0000313" key="2">
    <source>
        <dbReference type="EMBL" id="HGS22622.1"/>
    </source>
</evidence>
<dbReference type="EMBL" id="DSYK01000611">
    <property type="protein sequence ID" value="HGS22622.1"/>
    <property type="molecule type" value="Genomic_DNA"/>
</dbReference>
<organism evidence="2">
    <name type="scientific">Anaerolinea thermolimosa</name>
    <dbReference type="NCBI Taxonomy" id="229919"/>
    <lineage>
        <taxon>Bacteria</taxon>
        <taxon>Bacillati</taxon>
        <taxon>Chloroflexota</taxon>
        <taxon>Anaerolineae</taxon>
        <taxon>Anaerolineales</taxon>
        <taxon>Anaerolineaceae</taxon>
        <taxon>Anaerolinea</taxon>
    </lineage>
</organism>
<comment type="caution">
    <text evidence="2">The sequence shown here is derived from an EMBL/GenBank/DDBJ whole genome shotgun (WGS) entry which is preliminary data.</text>
</comment>
<proteinExistence type="predicted"/>
<keyword evidence="1" id="KW-1133">Transmembrane helix</keyword>
<evidence type="ECO:0000256" key="1">
    <source>
        <dbReference type="SAM" id="Phobius"/>
    </source>
</evidence>
<protein>
    <recommendedName>
        <fullName evidence="3">Firmicu-CTERM sorting domain-containing protein</fullName>
    </recommendedName>
</protein>
<accession>A0A7C4KIG2</accession>
<dbReference type="AlphaFoldDB" id="A0A7C4KIG2"/>
<keyword evidence="1" id="KW-0812">Transmembrane</keyword>
<keyword evidence="1" id="KW-0472">Membrane</keyword>
<feature type="transmembrane region" description="Helical" evidence="1">
    <location>
        <begin position="200"/>
        <end position="218"/>
    </location>
</feature>
<gene>
    <name evidence="2" type="ORF">ENT37_12265</name>
</gene>
<sequence length="226" mass="24467">MNRQTKTKGLSLAILFLIWVSLVSPASVKAAANIVLDGAFGDWAGQICIPDPAGDAASLESDLLNFCFANNPDDPTAYFMVERPSSKGWMEIWLYLDTNNNGLYQESADRRVRVSYKPQGNHSSVDVSLYTGSGSFLGNIATGMDWGESMHDDGGRVEWGVSLDSLGLQAGQPIRMYAQTMLGGTISDSTVEVQWSPANALGIPILGGILLAGSAWFIHQRRRVHV</sequence>
<reference evidence="2" key="1">
    <citation type="journal article" date="2020" name="mSystems">
        <title>Genome- and Community-Level Interaction Insights into Carbon Utilization and Element Cycling Functions of Hydrothermarchaeota in Hydrothermal Sediment.</title>
        <authorList>
            <person name="Zhou Z."/>
            <person name="Liu Y."/>
            <person name="Xu W."/>
            <person name="Pan J."/>
            <person name="Luo Z.H."/>
            <person name="Li M."/>
        </authorList>
    </citation>
    <scope>NUCLEOTIDE SEQUENCE [LARGE SCALE GENOMIC DNA]</scope>
    <source>
        <strain evidence="2">SpSt-573</strain>
    </source>
</reference>